<proteinExistence type="predicted"/>
<reference evidence="2 3" key="1">
    <citation type="submission" date="2020-07" db="EMBL/GenBank/DDBJ databases">
        <title>Gai3-2, isolated from salt lake.</title>
        <authorList>
            <person name="Cui H."/>
            <person name="Shi X."/>
        </authorList>
    </citation>
    <scope>NUCLEOTIDE SEQUENCE [LARGE SCALE GENOMIC DNA]</scope>
    <source>
        <strain evidence="2 3">Gai3-2</strain>
    </source>
</reference>
<protein>
    <submittedName>
        <fullName evidence="2">Uncharacterized protein</fullName>
    </submittedName>
</protein>
<accession>A0A7D5GYT9</accession>
<sequence length="390" mass="43582">MTHGRRTLLRGFGSGLPVLFGGCLASRSSVRYPPTDAADASGATVDDAGYDGGPDEGLRAGAEPEPSNPVLAERTRRVDDELRWFAEAYPDAIVRFRAAIQRSVRATRALRDADDVGEGDVDDLGATYATTFADAREALDGHFRVVAGIERRVEYHLSVVRKFARRDDRDRTDEELGRLASFAGGFGTSLYAEQSLSRNPVQNHLVRFLRNGGFDEERTLLWQLARDPAEGTRFETYAYEGQRSQLFRPPVTGEDSARVDDWYGPLEEPTDRTAAATLAFHRVDRSDGSTFPTRRPEVAPIRTVRLQRYADARTAADALSRVDSRVVREGSYDLGDTTWRRVYYRRAGDVTYALCCRAGEFILATGAGETAWEERVDWDRTHLRMWLAGD</sequence>
<feature type="region of interest" description="Disordered" evidence="1">
    <location>
        <begin position="33"/>
        <end position="68"/>
    </location>
</feature>
<dbReference type="RefSeq" id="WP_179168628.1">
    <property type="nucleotide sequence ID" value="NZ_CP058529.1"/>
</dbReference>
<organism evidence="2 3">
    <name type="scientific">Halorarum halophilum</name>
    <dbReference type="NCBI Taxonomy" id="2743090"/>
    <lineage>
        <taxon>Archaea</taxon>
        <taxon>Methanobacteriati</taxon>
        <taxon>Methanobacteriota</taxon>
        <taxon>Stenosarchaea group</taxon>
        <taxon>Halobacteria</taxon>
        <taxon>Halobacteriales</taxon>
        <taxon>Haloferacaceae</taxon>
        <taxon>Halorarum</taxon>
    </lineage>
</organism>
<evidence type="ECO:0000313" key="2">
    <source>
        <dbReference type="EMBL" id="QLG27053.1"/>
    </source>
</evidence>
<evidence type="ECO:0000313" key="3">
    <source>
        <dbReference type="Proteomes" id="UP000509750"/>
    </source>
</evidence>
<dbReference type="KEGG" id="halg:HUG10_05620"/>
<dbReference type="PROSITE" id="PS51257">
    <property type="entry name" value="PROKAR_LIPOPROTEIN"/>
    <property type="match status" value="1"/>
</dbReference>
<gene>
    <name evidence="2" type="ORF">HUG10_05620</name>
</gene>
<dbReference type="AlphaFoldDB" id="A0A7D5GYT9"/>
<name>A0A7D5GYT9_9EURY</name>
<dbReference type="EMBL" id="CP058529">
    <property type="protein sequence ID" value="QLG27053.1"/>
    <property type="molecule type" value="Genomic_DNA"/>
</dbReference>
<dbReference type="OrthoDB" id="304708at2157"/>
<dbReference type="Proteomes" id="UP000509750">
    <property type="component" value="Chromosome"/>
</dbReference>
<keyword evidence="3" id="KW-1185">Reference proteome</keyword>
<evidence type="ECO:0000256" key="1">
    <source>
        <dbReference type="SAM" id="MobiDB-lite"/>
    </source>
</evidence>
<dbReference type="GeneID" id="56028291"/>